<dbReference type="STRING" id="45074.Lsan_3225"/>
<feature type="region of interest" description="Disordered" evidence="1">
    <location>
        <begin position="237"/>
        <end position="272"/>
    </location>
</feature>
<gene>
    <name evidence="2" type="ORF">Lsan_3225</name>
</gene>
<organism evidence="2 3">
    <name type="scientific">Legionella santicrucis</name>
    <dbReference type="NCBI Taxonomy" id="45074"/>
    <lineage>
        <taxon>Bacteria</taxon>
        <taxon>Pseudomonadati</taxon>
        <taxon>Pseudomonadota</taxon>
        <taxon>Gammaproteobacteria</taxon>
        <taxon>Legionellales</taxon>
        <taxon>Legionellaceae</taxon>
        <taxon>Legionella</taxon>
    </lineage>
</organism>
<evidence type="ECO:0000256" key="1">
    <source>
        <dbReference type="SAM" id="MobiDB-lite"/>
    </source>
</evidence>
<accession>A0A0W0YFD4</accession>
<protein>
    <submittedName>
        <fullName evidence="2">Transmembrane protein</fullName>
    </submittedName>
</protein>
<keyword evidence="2" id="KW-0472">Membrane</keyword>
<feature type="compositionally biased region" description="Polar residues" evidence="1">
    <location>
        <begin position="254"/>
        <end position="270"/>
    </location>
</feature>
<name>A0A0W0YFD4_9GAMM</name>
<dbReference type="RefSeq" id="WP_237762171.1">
    <property type="nucleotide sequence ID" value="NZ_CAAAIH010000046.1"/>
</dbReference>
<evidence type="ECO:0000313" key="3">
    <source>
        <dbReference type="Proteomes" id="UP000054703"/>
    </source>
</evidence>
<proteinExistence type="predicted"/>
<keyword evidence="3" id="KW-1185">Reference proteome</keyword>
<sequence length="1046" mass="112314">MRDNFFRSFTVTGAAITGIPSASVSGIGSGVSQSVLAAKNASAVFSEKSGQRDSILRALHVLFENPPKLDHSALETYIEEIREGVIETNDSVAFIVRNALLGLLSGVGHLVQVPSDIATVVKETGRGLSHVEIPSDKMQDAMKQAFKFDAKGKGGSVSVNSVSGVISDQGAHIIDEVAKAINIDGNSHAESHARVAASTVAGGSVATTAILPTATALLTDMIGQIFREGGAISHFSGNESASKDNEKNVYHASSGVSKATQNGDSRASKQQLRDLEAALSHTEPAADLMSDQSITSPLTTALLRLIVLSFFVESSRGVNKTAIAISDGRLQKALAEATAQGSSGGVDRINSLHSNLSFLSNIMRLCAENLGGSPAIMTAEQSSEVISSRSMSVLLSHVSELADALRQLVSPQQENETNHTSTMTANSSVDFANPEILDRSEATIKGVLDRIEHENQQNIIPGLNQDMASQLSSLAHGTVSSLVATHSIFSNPVTLATKASKEAAAKINEAQKNEALMETLPGMTQMLNVIQASTRNFIAEIEKEAKSGKSKKQGSLLSTHQSFASNTATVYWAASTIALLCDEMLSICRSLTLIDQNRLQAISQKASQVPSKEESAQSTDQIGWDSHLGQDYSATHAITALRLTLSHTGIALMRIALDLHHALKDNMDTVQRGLVMHSLQQSLLTSSAYAALYLAEGSLLATGAVSASPASLNGSVNWTHKKVHTTDAHLHPAQTHESENCSKGSSDSSQSIGFSTDLVAGTVTNILKVLAQGGLIGLDTILRLIKILEIISLHRDSHIALQLETNDSSNPNGVLINTLNQPGVASSAGTSAILMNILEAFKTLDQFSDTQSTLNAQNRLQDVIDQQISGLEVLKDDEEQTDHKKGLKEFYKIIIRLLAPNVQATDLDSLIKRLDFGGISLSSYHSKFGAYSDVPVPDLRFVAQFANEDDAQGILRKFIDKSKDDWSLLKALHNALPQDQRSGKAQILYEHVFEELFQYYKQIKMSDVARHSSTKRKFPTRQEFQVDIGLVQPQVEEIHQPSSLSM</sequence>
<dbReference type="AlphaFoldDB" id="A0A0W0YFD4"/>
<reference evidence="2 3" key="1">
    <citation type="submission" date="2015-11" db="EMBL/GenBank/DDBJ databases">
        <title>Genomic analysis of 38 Legionella species identifies large and diverse effector repertoires.</title>
        <authorList>
            <person name="Burstein D."/>
            <person name="Amaro F."/>
            <person name="Zusman T."/>
            <person name="Lifshitz Z."/>
            <person name="Cohen O."/>
            <person name="Gilbert J.A."/>
            <person name="Pupko T."/>
            <person name="Shuman H.A."/>
            <person name="Segal G."/>
        </authorList>
    </citation>
    <scope>NUCLEOTIDE SEQUENCE [LARGE SCALE GENOMIC DNA]</scope>
    <source>
        <strain evidence="2 3">SC-63-C7</strain>
    </source>
</reference>
<keyword evidence="2" id="KW-0812">Transmembrane</keyword>
<evidence type="ECO:0000313" key="2">
    <source>
        <dbReference type="EMBL" id="KTD55673.1"/>
    </source>
</evidence>
<dbReference type="EMBL" id="LNYU01000085">
    <property type="protein sequence ID" value="KTD55673.1"/>
    <property type="molecule type" value="Genomic_DNA"/>
</dbReference>
<dbReference type="PATRIC" id="fig|45074.5.peg.3468"/>
<dbReference type="Proteomes" id="UP000054703">
    <property type="component" value="Unassembled WGS sequence"/>
</dbReference>
<comment type="caution">
    <text evidence="2">The sequence shown here is derived from an EMBL/GenBank/DDBJ whole genome shotgun (WGS) entry which is preliminary data.</text>
</comment>